<feature type="transmembrane region" description="Helical" evidence="7">
    <location>
        <begin position="129"/>
        <end position="151"/>
    </location>
</feature>
<evidence type="ECO:0000256" key="3">
    <source>
        <dbReference type="ARBA" id="ARBA00022741"/>
    </source>
</evidence>
<evidence type="ECO:0000313" key="10">
    <source>
        <dbReference type="EMBL" id="CCJ33629.1"/>
    </source>
</evidence>
<dbReference type="InterPro" id="IPR039421">
    <property type="entry name" value="Type_1_exporter"/>
</dbReference>
<evidence type="ECO:0000256" key="7">
    <source>
        <dbReference type="SAM" id="Phobius"/>
    </source>
</evidence>
<dbReference type="eggNOG" id="COG1132">
    <property type="taxonomic scope" value="Bacteria"/>
</dbReference>
<name>I7K7W8_9CLOT</name>
<reference evidence="10 11" key="1">
    <citation type="journal article" date="2011" name="J. Bacteriol.">
        <title>Draft genome sequence of Caloramator australicus strain RC3T, a thermoanaerobe from the Great Artesian Basin of Australia.</title>
        <authorList>
            <person name="Ogg C.D."/>
            <person name="Patel B.K.C."/>
        </authorList>
    </citation>
    <scope>NUCLEOTIDE SEQUENCE [LARGE SCALE GENOMIC DNA]</scope>
    <source>
        <strain evidence="10 11">RC3</strain>
    </source>
</reference>
<keyword evidence="4 10" id="KW-0067">ATP-binding</keyword>
<dbReference type="AlphaFoldDB" id="I7K7W8"/>
<dbReference type="PANTHER" id="PTHR43394:SF1">
    <property type="entry name" value="ATP-BINDING CASSETTE SUB-FAMILY B MEMBER 10, MITOCHONDRIAL"/>
    <property type="match status" value="1"/>
</dbReference>
<dbReference type="CDD" id="cd07346">
    <property type="entry name" value="ABC_6TM_exporters"/>
    <property type="match status" value="1"/>
</dbReference>
<evidence type="ECO:0000256" key="6">
    <source>
        <dbReference type="ARBA" id="ARBA00023136"/>
    </source>
</evidence>
<evidence type="ECO:0000256" key="4">
    <source>
        <dbReference type="ARBA" id="ARBA00022840"/>
    </source>
</evidence>
<comment type="caution">
    <text evidence="10">The sequence shown here is derived from an EMBL/GenBank/DDBJ whole genome shotgun (WGS) entry which is preliminary data.</text>
</comment>
<evidence type="ECO:0000313" key="11">
    <source>
        <dbReference type="Proteomes" id="UP000007652"/>
    </source>
</evidence>
<sequence length="545" mass="63514">MIDSFYFLWTYLKRIKIYAFTYFFLSVLHKITIIFIPMITKNLIDEAVKGNNLEQLMNNALYFLVATLLFILFLSLKYYFQNFIEINVINSLKQDMIKKINNIEYGELLKKDLGYFTQRINKDIDKIKNLIISDYSTFIINLFYVSTVILIMIKLNIFLTLVLLLLIPIFILFTKIFIPKLNELNSEIMKKNEEIDSIVEEAYNGILTLRAHNSIFYIEKKIKKVIENIFGLYNKEIKLNIIYEFVIVTGTMNLASLLIYCIGGYLVYRRVITAGTLVAFSLYFSRLWDLIEFFMEFPKKLRLSLLSLERIKSLFDIDEENKGSIFKLDDFKSLKLKDVDFYYDDKQIIKGLNFIINKGDKIGIKGRNGIGKSTLSYLIIKLINPISGTIYYNDINYQLIDPSGLREKIILIPSEAYIFNTTIIENINLNSESDIKKEIKEDLLALINNNNVILEEGVSNKGQSLSGGEKKIVQLARGLSKNADIYILDEPLNFIDIKYKKKVINFLDSYLKDKTFIIISHDEDIFEICDKVYRLEDGVLLLENM</sequence>
<dbReference type="GO" id="GO:0005886">
    <property type="term" value="C:plasma membrane"/>
    <property type="evidence" value="ECO:0007669"/>
    <property type="project" value="UniProtKB-SubCell"/>
</dbReference>
<feature type="transmembrane region" description="Helical" evidence="7">
    <location>
        <begin position="157"/>
        <end position="178"/>
    </location>
</feature>
<dbReference type="Proteomes" id="UP000007652">
    <property type="component" value="Unassembled WGS sequence"/>
</dbReference>
<dbReference type="SUPFAM" id="SSF90123">
    <property type="entry name" value="ABC transporter transmembrane region"/>
    <property type="match status" value="1"/>
</dbReference>
<dbReference type="InterPro" id="IPR011527">
    <property type="entry name" value="ABC1_TM_dom"/>
</dbReference>
<dbReference type="GO" id="GO:0005524">
    <property type="term" value="F:ATP binding"/>
    <property type="evidence" value="ECO:0007669"/>
    <property type="project" value="UniProtKB-KW"/>
</dbReference>
<evidence type="ECO:0000259" key="9">
    <source>
        <dbReference type="PROSITE" id="PS50929"/>
    </source>
</evidence>
<dbReference type="EMBL" id="CAKP01000082">
    <property type="protein sequence ID" value="CCJ33629.1"/>
    <property type="molecule type" value="Genomic_DNA"/>
</dbReference>
<comment type="subcellular location">
    <subcellularLocation>
        <location evidence="1">Cell membrane</location>
        <topology evidence="1">Multi-pass membrane protein</topology>
    </subcellularLocation>
</comment>
<feature type="transmembrane region" description="Helical" evidence="7">
    <location>
        <begin position="241"/>
        <end position="268"/>
    </location>
</feature>
<protein>
    <submittedName>
        <fullName evidence="10">Similar to ABC transporter (ATP-binding protein)</fullName>
    </submittedName>
</protein>
<dbReference type="PANTHER" id="PTHR43394">
    <property type="entry name" value="ATP-DEPENDENT PERMEASE MDL1, MITOCHONDRIAL"/>
    <property type="match status" value="1"/>
</dbReference>
<dbReference type="GO" id="GO:0016887">
    <property type="term" value="F:ATP hydrolysis activity"/>
    <property type="evidence" value="ECO:0007669"/>
    <property type="project" value="InterPro"/>
</dbReference>
<evidence type="ECO:0000259" key="8">
    <source>
        <dbReference type="PROSITE" id="PS50893"/>
    </source>
</evidence>
<dbReference type="Gene3D" id="3.40.50.300">
    <property type="entry name" value="P-loop containing nucleotide triphosphate hydrolases"/>
    <property type="match status" value="1"/>
</dbReference>
<gene>
    <name evidence="10" type="ORF">CAAU_1545</name>
</gene>
<dbReference type="InterPro" id="IPR003439">
    <property type="entry name" value="ABC_transporter-like_ATP-bd"/>
</dbReference>
<dbReference type="PROSITE" id="PS50929">
    <property type="entry name" value="ABC_TM1F"/>
    <property type="match status" value="1"/>
</dbReference>
<keyword evidence="3" id="KW-0547">Nucleotide-binding</keyword>
<evidence type="ECO:0000256" key="5">
    <source>
        <dbReference type="ARBA" id="ARBA00022989"/>
    </source>
</evidence>
<dbReference type="CDD" id="cd03228">
    <property type="entry name" value="ABCC_MRP_Like"/>
    <property type="match status" value="1"/>
</dbReference>
<dbReference type="GO" id="GO:0015421">
    <property type="term" value="F:ABC-type oligopeptide transporter activity"/>
    <property type="evidence" value="ECO:0007669"/>
    <property type="project" value="TreeGrafter"/>
</dbReference>
<dbReference type="InterPro" id="IPR027417">
    <property type="entry name" value="P-loop_NTPase"/>
</dbReference>
<keyword evidence="5 7" id="KW-1133">Transmembrane helix</keyword>
<dbReference type="SMART" id="SM00382">
    <property type="entry name" value="AAA"/>
    <property type="match status" value="1"/>
</dbReference>
<accession>I7K7W8</accession>
<dbReference type="InterPro" id="IPR036640">
    <property type="entry name" value="ABC1_TM_sf"/>
</dbReference>
<feature type="transmembrane region" description="Helical" evidence="7">
    <location>
        <begin position="60"/>
        <end position="80"/>
    </location>
</feature>
<evidence type="ECO:0000256" key="2">
    <source>
        <dbReference type="ARBA" id="ARBA00022692"/>
    </source>
</evidence>
<dbReference type="PROSITE" id="PS50893">
    <property type="entry name" value="ABC_TRANSPORTER_2"/>
    <property type="match status" value="1"/>
</dbReference>
<dbReference type="InterPro" id="IPR003593">
    <property type="entry name" value="AAA+_ATPase"/>
</dbReference>
<keyword evidence="11" id="KW-1185">Reference proteome</keyword>
<dbReference type="RefSeq" id="WP_008908893.1">
    <property type="nucleotide sequence ID" value="NZ_CAKP01000082.1"/>
</dbReference>
<keyword evidence="2 7" id="KW-0812">Transmembrane</keyword>
<dbReference type="Pfam" id="PF00005">
    <property type="entry name" value="ABC_tran"/>
    <property type="match status" value="1"/>
</dbReference>
<dbReference type="OrthoDB" id="9795565at2"/>
<feature type="transmembrane region" description="Helical" evidence="7">
    <location>
        <begin position="20"/>
        <end position="40"/>
    </location>
</feature>
<evidence type="ECO:0000256" key="1">
    <source>
        <dbReference type="ARBA" id="ARBA00004651"/>
    </source>
</evidence>
<dbReference type="Gene3D" id="1.20.1560.10">
    <property type="entry name" value="ABC transporter type 1, transmembrane domain"/>
    <property type="match status" value="1"/>
</dbReference>
<feature type="domain" description="ABC transporter" evidence="8">
    <location>
        <begin position="334"/>
        <end position="545"/>
    </location>
</feature>
<dbReference type="Pfam" id="PF00664">
    <property type="entry name" value="ABC_membrane"/>
    <property type="match status" value="1"/>
</dbReference>
<proteinExistence type="predicted"/>
<dbReference type="SUPFAM" id="SSF52540">
    <property type="entry name" value="P-loop containing nucleoside triphosphate hydrolases"/>
    <property type="match status" value="1"/>
</dbReference>
<dbReference type="STRING" id="857293.CAAU_1545"/>
<organism evidence="10 11">
    <name type="scientific">Caloramator australicus RC3</name>
    <dbReference type="NCBI Taxonomy" id="857293"/>
    <lineage>
        <taxon>Bacteria</taxon>
        <taxon>Bacillati</taxon>
        <taxon>Bacillota</taxon>
        <taxon>Clostridia</taxon>
        <taxon>Eubacteriales</taxon>
        <taxon>Clostridiaceae</taxon>
        <taxon>Caloramator</taxon>
    </lineage>
</organism>
<keyword evidence="6 7" id="KW-0472">Membrane</keyword>
<feature type="domain" description="ABC transmembrane type-1" evidence="9">
    <location>
        <begin position="23"/>
        <end position="297"/>
    </location>
</feature>